<dbReference type="InterPro" id="IPR013785">
    <property type="entry name" value="Aldolase_TIM"/>
</dbReference>
<keyword evidence="1" id="KW-0732">Signal</keyword>
<organism evidence="3 4">
    <name type="scientific">Rhodoferax lacus</name>
    <dbReference type="NCBI Taxonomy" id="2184758"/>
    <lineage>
        <taxon>Bacteria</taxon>
        <taxon>Pseudomonadati</taxon>
        <taxon>Pseudomonadota</taxon>
        <taxon>Betaproteobacteria</taxon>
        <taxon>Burkholderiales</taxon>
        <taxon>Comamonadaceae</taxon>
        <taxon>Rhodoferax</taxon>
    </lineage>
</organism>
<dbReference type="InterPro" id="IPR004352">
    <property type="entry name" value="GH114_TIM-barrel"/>
</dbReference>
<dbReference type="EMBL" id="QFZK01000030">
    <property type="protein sequence ID" value="RFO94820.1"/>
    <property type="molecule type" value="Genomic_DNA"/>
</dbReference>
<dbReference type="AlphaFoldDB" id="A0A3E1R7Y8"/>
<dbReference type="OrthoDB" id="505502at2"/>
<keyword evidence="4" id="KW-1185">Reference proteome</keyword>
<evidence type="ECO:0000313" key="3">
    <source>
        <dbReference type="EMBL" id="RFO94820.1"/>
    </source>
</evidence>
<dbReference type="SUPFAM" id="SSF51445">
    <property type="entry name" value="(Trans)glycosidases"/>
    <property type="match status" value="1"/>
</dbReference>
<evidence type="ECO:0000259" key="2">
    <source>
        <dbReference type="Pfam" id="PF03537"/>
    </source>
</evidence>
<reference evidence="3 4" key="1">
    <citation type="submission" date="2018-05" db="EMBL/GenBank/DDBJ databases">
        <title>Rhodoferax soyangensis sp.nov., isolated from an oligotrophic freshwater lake.</title>
        <authorList>
            <person name="Park M."/>
        </authorList>
    </citation>
    <scope>NUCLEOTIDE SEQUENCE [LARGE SCALE GENOMIC DNA]</scope>
    <source>
        <strain evidence="3 4">IMCC26218</strain>
    </source>
</reference>
<comment type="caution">
    <text evidence="3">The sequence shown here is derived from an EMBL/GenBank/DDBJ whole genome shotgun (WGS) entry which is preliminary data.</text>
</comment>
<dbReference type="Gene3D" id="3.20.20.70">
    <property type="entry name" value="Aldolase class I"/>
    <property type="match status" value="1"/>
</dbReference>
<dbReference type="InterPro" id="IPR017853">
    <property type="entry name" value="GH"/>
</dbReference>
<proteinExistence type="predicted"/>
<dbReference type="Pfam" id="PF03537">
    <property type="entry name" value="Glyco_hydro_114"/>
    <property type="match status" value="1"/>
</dbReference>
<evidence type="ECO:0000313" key="4">
    <source>
        <dbReference type="Proteomes" id="UP000260665"/>
    </source>
</evidence>
<feature type="domain" description="Glycoside-hydrolase family GH114 TIM-barrel" evidence="2">
    <location>
        <begin position="78"/>
        <end position="302"/>
    </location>
</feature>
<name>A0A3E1R7Y8_9BURK</name>
<sequence length="309" mass="33468">MGRTGRILKPLTLLSIVALCACGGGGVGNDAAVSADIAPRIARAQAIHNTTDSVAAMAGSQLVAPNAAGPWTPNISDTWQWQLTGTINTGYNVKVYDVDLFDTSNSILTTLHSQGKHVVCYFSAGSGENWRPDYVKFNSADLGNPLDGWAGERWLDTRSSNVRSIMSARLDLAKSRGCDGVEPDNVDAYTNQPGFSLTALTQLDYNRFLASEARARGLKVALKNDVDQIVALQPYFDFAINEQCHQYNECVGYSAFTSAGKPVFNAEYKSKWASNATERAKMCASAVAANLRTLVLPMALNDRFRYSCD</sequence>
<feature type="chain" id="PRO_5017726518" evidence="1">
    <location>
        <begin position="21"/>
        <end position="309"/>
    </location>
</feature>
<dbReference type="Proteomes" id="UP000260665">
    <property type="component" value="Unassembled WGS sequence"/>
</dbReference>
<dbReference type="PANTHER" id="PTHR35273">
    <property type="entry name" value="ALPHA-1,4 POLYGALACTOSAMINIDASE, PUTATIVE (AFU_ORTHOLOGUE AFUA_3G07890)-RELATED"/>
    <property type="match status" value="1"/>
</dbReference>
<gene>
    <name evidence="3" type="ORF">DIC66_21650</name>
</gene>
<accession>A0A3E1R7Y8</accession>
<dbReference type="PROSITE" id="PS51257">
    <property type="entry name" value="PROKAR_LIPOPROTEIN"/>
    <property type="match status" value="1"/>
</dbReference>
<dbReference type="PANTHER" id="PTHR35273:SF2">
    <property type="entry name" value="ALPHA-GALACTOSIDASE"/>
    <property type="match status" value="1"/>
</dbReference>
<feature type="signal peptide" evidence="1">
    <location>
        <begin position="1"/>
        <end position="20"/>
    </location>
</feature>
<evidence type="ECO:0000256" key="1">
    <source>
        <dbReference type="SAM" id="SignalP"/>
    </source>
</evidence>
<protein>
    <submittedName>
        <fullName evidence="3">Endo alpha-1,4 polygalactosaminidase</fullName>
    </submittedName>
</protein>